<sequence length="2057" mass="234720">MFSFRKKEKDKKKEKEKKEQKKKEKGKEQSVLTEDELNKLDEVKKGLFRRHSEKETTKLFKRSGSYNVPKSESIDEGMAGPSQLPTSTDASSADSMVTIKKINSFSTPRPTVPPPLRPKPKSILKGTSNYGSGVPSLKVTGDIDDSTTLQRNTKLNESQSSLVNANSETAVPPSSTIPNSSAKTQGVVTRNSRKLYISGRLSPSASQFRSSRNSLEHPKMTSPPEETPGPVPLSPAEKTFDFDLHLPSIIPPRPGRIRTLTLRRQPGGDFGFSLRKGVIMQRTNTDCFGSKQTVIFAEPGTGPKATETGLLPGDRLIEVNDKNVEKAKREEIIELIRTSSDTVVLKVQPVPELLELSVRTAADGVKIEVQADVVKGGTLKRSGSVRYKKTFSKQYDEILTKSEEDVKTEKAWLESDKIWLIHKGGFSGATLLKTNGMSPLPDGKVKVKMDHGGEVIEVDEEDIEKSNPPQFDKTEDLTMLRYLNESSLLHVIRQRYGSTLVHSYSGPTMIVVNPMVPLSIYSEKVIQMFKGCKQEDMPPHIYSVAQHAHREMLSSRLDQSIVLIGRSGSGKTTNAHHILQYFVLASGSVNNFITIDKVNSMDVLLETFGNSRTILNTNASRFSKLTTLDFDFSGQVSGITIQIIMLEKSRLVRRPEGEPTFHIFYQMLAGVDSVLRNELQLTTLNEQNTYMTPLQRTEDRQKAAQSWAKVTNAMEVLGFSPDEMKAVFYVLAAIYHLETAGAVKGTNNKAQFAKPAAAQKAANLLGIKVEELARTIFSPSAGSSGTLTRSASMRISNAADRHTGGESGSSATDALEAFLTGLYTELFSVLVGLINRSLMSNYRNLGSITILDTPGFQNPSTCGRNSGATFEDLCCNYIQERLQLFFHDATFTLQQDRYSQENIECDFEFVNTSPAALVFLIDKPPQQTLLRASNQDLRDADKKGLLWLLDDEAIFPGATEDSFMERLFTHHGDHPVKRDSLLRKGSLGHTFILNHFQGTNPVQYNATGWLKACRENSVSKIAIHILQDSNRNNISDLFTTIRGAISTTVSSSSIGAEKPTSSLRRAASMRRTLTSSGANLKRKSICLQVKLQVDSIIETLRRTKCHFVHCVLPQNNAGLCELKGAPANTTESNLLNVPLVRSQIRGAEILEAVRIFRLGFPDFLQFSEFKHRFEVLMPLGLKTDGMDERQIIKHYLDHMDIDKLNYRIGLSQVFFRAGSLTSLEVARDEKITGTITKFQACCRGYLGRKKLEKLRLQQTAISCIQKNVRKFMLIRDWPWWRLYVRVKPLLNVHKTEEELKNKEAELEQLKVKFEKVEREKNEYKLHCDRLDSRLSELNADLAEEATTTSHASEMLEQETAERMRLEKELKDVQGKYNQTRRQNEKLEREVMQCRLWQATSFDGDAEEDTADESVYKERYEKSRKELHFLKQQLQHQHEEELQQEQNIKRHLEKRYQETTEEKETLRQQVCSQKKKCTKLNAEMQDIKRHLDEQTSRNNDLERKQRRFDSELNMSQQECREERSLREKLLREKEELQALKYSMEQANSKLKMDNELSNEKIERLERELADLSESGGKDDKEYMALKRAKHELSMKVAEQEEELDDQAGQIQQLEQTKLRLEMNLQNLRQQHIKEIEEKDDDLEELRYSTQKKLKQLESQLEEEYDDKRLLMQDKRELERQVQEMMTQGVQNNSDNERKLKKDLRRTKALLRDAEIVIQKQQSTESSKATIRQLRNQLEDAAFTAASAVKAKKNLEIELEELQQQLEEMSKGKQDAETRYMTVLRELTDVQSRTEEAEEDMNEIMAKYKAAVRQQALDQMTISEHLRHNDELQAENEKLKSEISSLTTKVESNEDQTVSKTQVSRLESKVREVESKLELETSTRHRLESNLARMKEQLEKVMEERDRVAELRHQSEEKQKKLQRQIRDIREETGELQKRELETNHKKQELESRLTDLEIDYDQSQSDLKLAFKRISGLQAALEESVETDEDDESYLSYSDEEDFEDDLDDTFLSNHKPVSSVYDSSNERSRSISGTSYEQDAQFGAETLTFNKGSVSEA</sequence>
<dbReference type="PRINTS" id="PR00193">
    <property type="entry name" value="MYOSINHEAVY"/>
</dbReference>
<dbReference type="PROSITE" id="PS50106">
    <property type="entry name" value="PDZ"/>
    <property type="match status" value="1"/>
</dbReference>
<evidence type="ECO:0000313" key="12">
    <source>
        <dbReference type="RefSeq" id="XP_036369694.1"/>
    </source>
</evidence>
<dbReference type="Proteomes" id="UP000515154">
    <property type="component" value="Linkage group LG26"/>
</dbReference>
<feature type="region of interest" description="Disordered" evidence="8">
    <location>
        <begin position="1490"/>
        <end position="1514"/>
    </location>
</feature>
<dbReference type="FunFam" id="2.30.42.10:FF:000059">
    <property type="entry name" value="unconventional myosin-XVIIIa isoform X1"/>
    <property type="match status" value="1"/>
</dbReference>
<feature type="binding site" evidence="6">
    <location>
        <begin position="565"/>
        <end position="572"/>
    </location>
    <ligand>
        <name>ATP</name>
        <dbReference type="ChEBI" id="CHEBI:30616"/>
    </ligand>
</feature>
<keyword evidence="2 6" id="KW-0067">ATP-binding</keyword>
<protein>
    <submittedName>
        <fullName evidence="12">Unconventional myosin-XVIIIa isoform X1</fullName>
    </submittedName>
</protein>
<dbReference type="SUPFAM" id="SSF90257">
    <property type="entry name" value="Myosin rod fragments"/>
    <property type="match status" value="1"/>
</dbReference>
<dbReference type="InterPro" id="IPR001478">
    <property type="entry name" value="PDZ"/>
</dbReference>
<comment type="similarity">
    <text evidence="6">Belongs to the TRAFAC class myosin-kinesin ATPase superfamily. Myosin family.</text>
</comment>
<feature type="compositionally biased region" description="Polar residues" evidence="8">
    <location>
        <begin position="201"/>
        <end position="213"/>
    </location>
</feature>
<organism evidence="11 12">
    <name type="scientific">Octopus sinensis</name>
    <name type="common">East Asian common octopus</name>
    <dbReference type="NCBI Taxonomy" id="2607531"/>
    <lineage>
        <taxon>Eukaryota</taxon>
        <taxon>Metazoa</taxon>
        <taxon>Spiralia</taxon>
        <taxon>Lophotrochozoa</taxon>
        <taxon>Mollusca</taxon>
        <taxon>Cephalopoda</taxon>
        <taxon>Coleoidea</taxon>
        <taxon>Octopodiformes</taxon>
        <taxon>Octopoda</taxon>
        <taxon>Incirrata</taxon>
        <taxon>Octopodidae</taxon>
        <taxon>Octopus</taxon>
    </lineage>
</organism>
<dbReference type="Gene3D" id="3.40.850.10">
    <property type="entry name" value="Kinesin motor domain"/>
    <property type="match status" value="1"/>
</dbReference>
<dbReference type="CDD" id="cd01386">
    <property type="entry name" value="MYSc_Myo18"/>
    <property type="match status" value="1"/>
</dbReference>
<evidence type="ECO:0000256" key="3">
    <source>
        <dbReference type="ARBA" id="ARBA00023054"/>
    </source>
</evidence>
<dbReference type="SUPFAM" id="SSF50156">
    <property type="entry name" value="PDZ domain-like"/>
    <property type="match status" value="1"/>
</dbReference>
<keyword evidence="11" id="KW-1185">Reference proteome</keyword>
<feature type="compositionally biased region" description="Basic and acidic residues" evidence="8">
    <location>
        <begin position="36"/>
        <end position="58"/>
    </location>
</feature>
<dbReference type="InterPro" id="IPR036034">
    <property type="entry name" value="PDZ_sf"/>
</dbReference>
<dbReference type="GO" id="GO:0005737">
    <property type="term" value="C:cytoplasm"/>
    <property type="evidence" value="ECO:0007669"/>
    <property type="project" value="TreeGrafter"/>
</dbReference>
<dbReference type="SMART" id="SM00228">
    <property type="entry name" value="PDZ"/>
    <property type="match status" value="1"/>
</dbReference>
<dbReference type="Gene3D" id="1.10.10.820">
    <property type="match status" value="1"/>
</dbReference>
<dbReference type="Pfam" id="PF00612">
    <property type="entry name" value="IQ"/>
    <property type="match status" value="1"/>
</dbReference>
<evidence type="ECO:0000256" key="5">
    <source>
        <dbReference type="ARBA" id="ARBA00023175"/>
    </source>
</evidence>
<reference evidence="12" key="1">
    <citation type="submission" date="2025-08" db="UniProtKB">
        <authorList>
            <consortium name="RefSeq"/>
        </authorList>
    </citation>
    <scope>IDENTIFICATION</scope>
</reference>
<gene>
    <name evidence="12" type="primary">LOC115224915</name>
</gene>
<dbReference type="PANTHER" id="PTHR45615">
    <property type="entry name" value="MYOSIN HEAVY CHAIN, NON-MUSCLE"/>
    <property type="match status" value="1"/>
</dbReference>
<accession>A0A7E6FQ73</accession>
<feature type="domain" description="PDZ" evidence="9">
    <location>
        <begin position="259"/>
        <end position="351"/>
    </location>
</feature>
<dbReference type="SUPFAM" id="SSF52540">
    <property type="entry name" value="P-loop containing nucleoside triphosphate hydrolases"/>
    <property type="match status" value="1"/>
</dbReference>
<feature type="domain" description="Myosin motor" evidence="10">
    <location>
        <begin position="472"/>
        <end position="1228"/>
    </location>
</feature>
<dbReference type="RefSeq" id="XP_036369694.1">
    <property type="nucleotide sequence ID" value="XM_036513801.1"/>
</dbReference>
<evidence type="ECO:0000256" key="2">
    <source>
        <dbReference type="ARBA" id="ARBA00022840"/>
    </source>
</evidence>
<dbReference type="Pfam" id="PF00063">
    <property type="entry name" value="Myosin_head"/>
    <property type="match status" value="1"/>
</dbReference>
<feature type="region of interest" description="Disordered" evidence="8">
    <location>
        <begin position="1981"/>
        <end position="2037"/>
    </location>
</feature>
<dbReference type="InterPro" id="IPR057772">
    <property type="entry name" value="SH3_Myo18a"/>
</dbReference>
<dbReference type="InterPro" id="IPR036961">
    <property type="entry name" value="Kinesin_motor_dom_sf"/>
</dbReference>
<feature type="coiled-coil region" evidence="7">
    <location>
        <begin position="1292"/>
        <end position="1389"/>
    </location>
</feature>
<dbReference type="Gene3D" id="1.20.58.530">
    <property type="match status" value="1"/>
</dbReference>
<dbReference type="GO" id="GO:0032982">
    <property type="term" value="C:myosin filament"/>
    <property type="evidence" value="ECO:0007669"/>
    <property type="project" value="TreeGrafter"/>
</dbReference>
<dbReference type="Gene3D" id="2.30.42.10">
    <property type="match status" value="1"/>
</dbReference>
<evidence type="ECO:0000256" key="8">
    <source>
        <dbReference type="SAM" id="MobiDB-lite"/>
    </source>
</evidence>
<comment type="caution">
    <text evidence="6">Lacks conserved residue(s) required for the propagation of feature annotation.</text>
</comment>
<evidence type="ECO:0000259" key="10">
    <source>
        <dbReference type="PROSITE" id="PS51456"/>
    </source>
</evidence>
<feature type="compositionally biased region" description="Basic and acidic residues" evidence="8">
    <location>
        <begin position="1490"/>
        <end position="1509"/>
    </location>
</feature>
<feature type="compositionally biased region" description="Basic and acidic residues" evidence="8">
    <location>
        <begin position="1"/>
        <end position="28"/>
    </location>
</feature>
<dbReference type="Pfam" id="PF24556">
    <property type="entry name" value="SH3_Myosin-XVIIIa"/>
    <property type="match status" value="1"/>
</dbReference>
<dbReference type="GO" id="GO:0005524">
    <property type="term" value="F:ATP binding"/>
    <property type="evidence" value="ECO:0007669"/>
    <property type="project" value="UniProtKB-UniRule"/>
</dbReference>
<feature type="region of interest" description="Disordered" evidence="8">
    <location>
        <begin position="1"/>
        <end position="234"/>
    </location>
</feature>
<keyword evidence="6" id="KW-0009">Actin-binding</keyword>
<dbReference type="PANTHER" id="PTHR45615:SF36">
    <property type="entry name" value="MYOSIN HEAVY CHAIN-LIKE, ISOFORM B-RELATED"/>
    <property type="match status" value="1"/>
</dbReference>
<keyword evidence="5 6" id="KW-0505">Motor protein</keyword>
<dbReference type="GO" id="GO:0031032">
    <property type="term" value="P:actomyosin structure organization"/>
    <property type="evidence" value="ECO:0007669"/>
    <property type="project" value="TreeGrafter"/>
</dbReference>
<dbReference type="Pfam" id="PF00595">
    <property type="entry name" value="PDZ"/>
    <property type="match status" value="1"/>
</dbReference>
<dbReference type="Gene3D" id="1.20.120.720">
    <property type="entry name" value="Myosin VI head, motor domain, U50 subdomain"/>
    <property type="match status" value="1"/>
</dbReference>
<feature type="compositionally biased region" description="Polar residues" evidence="8">
    <location>
        <begin position="146"/>
        <end position="190"/>
    </location>
</feature>
<evidence type="ECO:0000256" key="1">
    <source>
        <dbReference type="ARBA" id="ARBA00022741"/>
    </source>
</evidence>
<dbReference type="PROSITE" id="PS51456">
    <property type="entry name" value="MYOSIN_MOTOR"/>
    <property type="match status" value="1"/>
</dbReference>
<dbReference type="SMART" id="SM00242">
    <property type="entry name" value="MYSc"/>
    <property type="match status" value="1"/>
</dbReference>
<name>A0A7E6FQ73_9MOLL</name>
<feature type="compositionally biased region" description="Polar residues" evidence="8">
    <location>
        <begin position="83"/>
        <end position="106"/>
    </location>
</feature>
<dbReference type="PROSITE" id="PS50096">
    <property type="entry name" value="IQ"/>
    <property type="match status" value="1"/>
</dbReference>
<evidence type="ECO:0000259" key="9">
    <source>
        <dbReference type="PROSITE" id="PS50106"/>
    </source>
</evidence>
<keyword evidence="3 7" id="KW-0175">Coiled coil</keyword>
<dbReference type="Gene3D" id="6.20.240.20">
    <property type="match status" value="1"/>
</dbReference>
<keyword evidence="4 6" id="KW-0518">Myosin</keyword>
<dbReference type="InterPro" id="IPR001609">
    <property type="entry name" value="Myosin_head_motor_dom-like"/>
</dbReference>
<evidence type="ECO:0000256" key="4">
    <source>
        <dbReference type="ARBA" id="ARBA00023123"/>
    </source>
</evidence>
<proteinExistence type="inferred from homology"/>
<keyword evidence="1 6" id="KW-0547">Nucleotide-binding</keyword>
<dbReference type="InterPro" id="IPR027417">
    <property type="entry name" value="P-loop_NTPase"/>
</dbReference>
<dbReference type="InterPro" id="IPR000048">
    <property type="entry name" value="IQ_motif_EF-hand-BS"/>
</dbReference>
<feature type="coiled-coil region" evidence="7">
    <location>
        <begin position="1743"/>
        <end position="1965"/>
    </location>
</feature>
<feature type="compositionally biased region" description="Acidic residues" evidence="8">
    <location>
        <begin position="1982"/>
        <end position="2008"/>
    </location>
</feature>
<dbReference type="Gene3D" id="4.10.270.10">
    <property type="entry name" value="Myosin, subunit A"/>
    <property type="match status" value="1"/>
</dbReference>
<dbReference type="CDD" id="cd06747">
    <property type="entry name" value="PDZ_MYO18-like"/>
    <property type="match status" value="1"/>
</dbReference>
<dbReference type="InterPro" id="IPR036064">
    <property type="entry name" value="MYSc_Myo18"/>
</dbReference>
<evidence type="ECO:0000256" key="6">
    <source>
        <dbReference type="PROSITE-ProRule" id="PRU00782"/>
    </source>
</evidence>
<dbReference type="GO" id="GO:0051015">
    <property type="term" value="F:actin filament binding"/>
    <property type="evidence" value="ECO:0007669"/>
    <property type="project" value="TreeGrafter"/>
</dbReference>
<evidence type="ECO:0000313" key="11">
    <source>
        <dbReference type="Proteomes" id="UP000515154"/>
    </source>
</evidence>
<dbReference type="GO" id="GO:0016460">
    <property type="term" value="C:myosin II complex"/>
    <property type="evidence" value="ECO:0007669"/>
    <property type="project" value="TreeGrafter"/>
</dbReference>
<evidence type="ECO:0000256" key="7">
    <source>
        <dbReference type="SAM" id="Coils"/>
    </source>
</evidence>
<dbReference type="GO" id="GO:0003774">
    <property type="term" value="F:cytoskeletal motor activity"/>
    <property type="evidence" value="ECO:0007669"/>
    <property type="project" value="UniProtKB-UniRule"/>
</dbReference>
<dbReference type="Gene3D" id="1.20.5.340">
    <property type="match status" value="1"/>
</dbReference>